<sequence length="79" mass="8739">MANPLTPDVLADPVALTRALVDIESVSRNEKEIADCIELVLADAPHLTVHRQQNTIMARTELGRARSGWCWPGTSTRCR</sequence>
<comment type="caution">
    <text evidence="1">The sequence shown here is derived from an EMBL/GenBank/DDBJ whole genome shotgun (WGS) entry which is preliminary data.</text>
</comment>
<accession>A0AAE3YYB8</accession>
<dbReference type="Proteomes" id="UP001183643">
    <property type="component" value="Unassembled WGS sequence"/>
</dbReference>
<name>A0AAE3YYB8_9ACTN</name>
<proteinExistence type="predicted"/>
<protein>
    <submittedName>
        <fullName evidence="1">Acetylornithine deacetylase/succinyl-diaminopimelate desuccinylase-like protein</fullName>
    </submittedName>
</protein>
<gene>
    <name evidence="1" type="ORF">J2S41_007639</name>
</gene>
<dbReference type="EMBL" id="JAVDYB010000001">
    <property type="protein sequence ID" value="MDR7280861.1"/>
    <property type="molecule type" value="Genomic_DNA"/>
</dbReference>
<evidence type="ECO:0000313" key="1">
    <source>
        <dbReference type="EMBL" id="MDR7280861.1"/>
    </source>
</evidence>
<dbReference type="Gene3D" id="3.40.630.10">
    <property type="entry name" value="Zn peptidases"/>
    <property type="match status" value="1"/>
</dbReference>
<organism evidence="1 2">
    <name type="scientific">Catenuloplanes atrovinosus</name>
    <dbReference type="NCBI Taxonomy" id="137266"/>
    <lineage>
        <taxon>Bacteria</taxon>
        <taxon>Bacillati</taxon>
        <taxon>Actinomycetota</taxon>
        <taxon>Actinomycetes</taxon>
        <taxon>Micromonosporales</taxon>
        <taxon>Micromonosporaceae</taxon>
        <taxon>Catenuloplanes</taxon>
    </lineage>
</organism>
<reference evidence="1" key="1">
    <citation type="submission" date="2023-07" db="EMBL/GenBank/DDBJ databases">
        <title>Sequencing the genomes of 1000 actinobacteria strains.</title>
        <authorList>
            <person name="Klenk H.-P."/>
        </authorList>
    </citation>
    <scope>NUCLEOTIDE SEQUENCE</scope>
    <source>
        <strain evidence="1">DSM 44707</strain>
    </source>
</reference>
<dbReference type="AlphaFoldDB" id="A0AAE3YYB8"/>
<keyword evidence="2" id="KW-1185">Reference proteome</keyword>
<evidence type="ECO:0000313" key="2">
    <source>
        <dbReference type="Proteomes" id="UP001183643"/>
    </source>
</evidence>